<accession>A0ABN7VQQ9</accession>
<sequence length="40" mass="4752">MVTTNNKKKKVKARNNKENRKVLNSPRVEKVPLKEVYIKK</sequence>
<name>A0ABN7VQQ9_GIGMA</name>
<comment type="caution">
    <text evidence="2">The sequence shown here is derived from an EMBL/GenBank/DDBJ whole genome shotgun (WGS) entry which is preliminary data.</text>
</comment>
<protein>
    <submittedName>
        <fullName evidence="2">5022_t:CDS:1</fullName>
    </submittedName>
</protein>
<keyword evidence="3" id="KW-1185">Reference proteome</keyword>
<evidence type="ECO:0000313" key="3">
    <source>
        <dbReference type="Proteomes" id="UP000789901"/>
    </source>
</evidence>
<evidence type="ECO:0000256" key="1">
    <source>
        <dbReference type="SAM" id="MobiDB-lite"/>
    </source>
</evidence>
<reference evidence="2 3" key="1">
    <citation type="submission" date="2021-06" db="EMBL/GenBank/DDBJ databases">
        <authorList>
            <person name="Kallberg Y."/>
            <person name="Tangrot J."/>
            <person name="Rosling A."/>
        </authorList>
    </citation>
    <scope>NUCLEOTIDE SEQUENCE [LARGE SCALE GENOMIC DNA]</scope>
    <source>
        <strain evidence="2 3">120-4 pot B 10/14</strain>
    </source>
</reference>
<organism evidence="2 3">
    <name type="scientific">Gigaspora margarita</name>
    <dbReference type="NCBI Taxonomy" id="4874"/>
    <lineage>
        <taxon>Eukaryota</taxon>
        <taxon>Fungi</taxon>
        <taxon>Fungi incertae sedis</taxon>
        <taxon>Mucoromycota</taxon>
        <taxon>Glomeromycotina</taxon>
        <taxon>Glomeromycetes</taxon>
        <taxon>Diversisporales</taxon>
        <taxon>Gigasporaceae</taxon>
        <taxon>Gigaspora</taxon>
    </lineage>
</organism>
<feature type="compositionally biased region" description="Basic and acidic residues" evidence="1">
    <location>
        <begin position="15"/>
        <end position="26"/>
    </location>
</feature>
<proteinExistence type="predicted"/>
<feature type="compositionally biased region" description="Basic residues" evidence="1">
    <location>
        <begin position="1"/>
        <end position="14"/>
    </location>
</feature>
<gene>
    <name evidence="2" type="ORF">GMARGA_LOCUS21678</name>
</gene>
<evidence type="ECO:0000313" key="2">
    <source>
        <dbReference type="EMBL" id="CAG8793837.1"/>
    </source>
</evidence>
<dbReference type="EMBL" id="CAJVQB010020214">
    <property type="protein sequence ID" value="CAG8793837.1"/>
    <property type="molecule type" value="Genomic_DNA"/>
</dbReference>
<feature type="region of interest" description="Disordered" evidence="1">
    <location>
        <begin position="1"/>
        <end position="26"/>
    </location>
</feature>
<dbReference type="Proteomes" id="UP000789901">
    <property type="component" value="Unassembled WGS sequence"/>
</dbReference>
<feature type="non-terminal residue" evidence="2">
    <location>
        <position position="40"/>
    </location>
</feature>